<evidence type="ECO:0000313" key="1">
    <source>
        <dbReference type="EMBL" id="MCE0481726.1"/>
    </source>
</evidence>
<comment type="caution">
    <text evidence="1">The sequence shown here is derived from an EMBL/GenBank/DDBJ whole genome shotgun (WGS) entry which is preliminary data.</text>
</comment>
<name>A0ABS8VMC1_DATST</name>
<protein>
    <submittedName>
        <fullName evidence="1">Uncharacterized protein</fullName>
    </submittedName>
</protein>
<reference evidence="1 2" key="1">
    <citation type="journal article" date="2021" name="BMC Genomics">
        <title>Datura genome reveals duplications of psychoactive alkaloid biosynthetic genes and high mutation rate following tissue culture.</title>
        <authorList>
            <person name="Rajewski A."/>
            <person name="Carter-House D."/>
            <person name="Stajich J."/>
            <person name="Litt A."/>
        </authorList>
    </citation>
    <scope>NUCLEOTIDE SEQUENCE [LARGE SCALE GENOMIC DNA]</scope>
    <source>
        <strain evidence="1">AR-01</strain>
    </source>
</reference>
<dbReference type="PANTHER" id="PTHR33427:SF2">
    <property type="entry name" value="TRICHOHYALIN"/>
    <property type="match status" value="1"/>
</dbReference>
<proteinExistence type="predicted"/>
<dbReference type="Proteomes" id="UP000823775">
    <property type="component" value="Unassembled WGS sequence"/>
</dbReference>
<dbReference type="PANTHER" id="PTHR33427">
    <property type="entry name" value="HNH ENDONUCLEASE"/>
    <property type="match status" value="1"/>
</dbReference>
<accession>A0ABS8VMC1</accession>
<dbReference type="EMBL" id="JACEIK010005528">
    <property type="protein sequence ID" value="MCE0481726.1"/>
    <property type="molecule type" value="Genomic_DNA"/>
</dbReference>
<evidence type="ECO:0000313" key="2">
    <source>
        <dbReference type="Proteomes" id="UP000823775"/>
    </source>
</evidence>
<organism evidence="1 2">
    <name type="scientific">Datura stramonium</name>
    <name type="common">Jimsonweed</name>
    <name type="synonym">Common thornapple</name>
    <dbReference type="NCBI Taxonomy" id="4076"/>
    <lineage>
        <taxon>Eukaryota</taxon>
        <taxon>Viridiplantae</taxon>
        <taxon>Streptophyta</taxon>
        <taxon>Embryophyta</taxon>
        <taxon>Tracheophyta</taxon>
        <taxon>Spermatophyta</taxon>
        <taxon>Magnoliopsida</taxon>
        <taxon>eudicotyledons</taxon>
        <taxon>Gunneridae</taxon>
        <taxon>Pentapetalae</taxon>
        <taxon>asterids</taxon>
        <taxon>lamiids</taxon>
        <taxon>Solanales</taxon>
        <taxon>Solanaceae</taxon>
        <taxon>Solanoideae</taxon>
        <taxon>Datureae</taxon>
        <taxon>Datura</taxon>
    </lineage>
</organism>
<sequence length="118" mass="13726">MATNPYQALVIARDSLRHREETIKMQAEIQKLDDEVGELKHKTEYEKADVQDLKIILMKKRRRAEKCQRQAEAQSSYRGMLENMIRDVMHQSVVSKQQVRLNQAAANALMTRSKEGQI</sequence>
<gene>
    <name evidence="1" type="ORF">HAX54_039707</name>
</gene>
<keyword evidence="2" id="KW-1185">Reference proteome</keyword>